<dbReference type="InterPro" id="IPR050951">
    <property type="entry name" value="Retrovirus_Pol_polyprotein"/>
</dbReference>
<organism evidence="2">
    <name type="scientific">Culex pipiens</name>
    <name type="common">House mosquito</name>
    <dbReference type="NCBI Taxonomy" id="7175"/>
    <lineage>
        <taxon>Eukaryota</taxon>
        <taxon>Metazoa</taxon>
        <taxon>Ecdysozoa</taxon>
        <taxon>Arthropoda</taxon>
        <taxon>Hexapoda</taxon>
        <taxon>Insecta</taxon>
        <taxon>Pterygota</taxon>
        <taxon>Neoptera</taxon>
        <taxon>Endopterygota</taxon>
        <taxon>Diptera</taxon>
        <taxon>Nematocera</taxon>
        <taxon>Culicoidea</taxon>
        <taxon>Culicidae</taxon>
        <taxon>Culicinae</taxon>
        <taxon>Culicini</taxon>
        <taxon>Culex</taxon>
        <taxon>Culex</taxon>
    </lineage>
</organism>
<feature type="compositionally biased region" description="Low complexity" evidence="1">
    <location>
        <begin position="697"/>
        <end position="709"/>
    </location>
</feature>
<dbReference type="EMBL" id="HBUE01099098">
    <property type="protein sequence ID" value="CAG6484373.1"/>
    <property type="molecule type" value="Transcribed_RNA"/>
</dbReference>
<sequence length="729" mass="80993">MNDWHAQLPDMEQLQIRREQLQQEPFHLANHQQQQLQRSPEQLIRMMQTFEQLANAVQQIVQQQKDLMERFTTDAAQPPPDPAQNVDTLPGNTKAFQTDTVRSHAVVINEHSVQQWRRCASVDFGGTPIRLPLDAASGGPMLSSPSVRVNTASGTVLSLDDEFRCDTSIAGSTRNEPTIVTELHVSSFPEPSPVFESVLHKVFNEELGKEVKLELKENHRPTVCPKRPVAYAVVENVDRGSDKQQLNIITPIEYSESAAPIVGVRKAIGSISICALNADRQPHQYSLLVENAPGAYQHSIATSLAREPGAFYHPEDGATQKEHDRNLEAVLHHFQDYGHTTRPDHAPLLNIVGSKADRKRIALYLLLYDLASQYVSTDQFGHADVQRLINQHFAIAILRLEDISNQPDPLLRKIRRYVFEGWPRKAADPKIQRYQTRVDIDDGEACQPCASVARSPPHSLPVPWPKPAGPWQRSCMDFAEHLNDDYVVRTYGISVLATIAILRQMFPKLGKPNLIVDDNRTQFSSVDFFSNGVHHTTTVPYQPHGRAKRVVGILKRAVKTISVGRGTIAGTLNIFLSAYRCAPAVLDPEPHQKEFHRRIVMRDGNQRVTRSHINQPRSRFKAGPAASPSTKPKALPLDVLLGEWKLASFPELPPLSPMQLTPRPPSSLPAIPAEPNTRATCTRSVSLLLQEQPGATPSPFSASSSSTSSSQLALFSGAPTALARADQLF</sequence>
<feature type="compositionally biased region" description="Polar residues" evidence="1">
    <location>
        <begin position="677"/>
        <end position="695"/>
    </location>
</feature>
<evidence type="ECO:0000313" key="2">
    <source>
        <dbReference type="EMBL" id="CAG6484373.1"/>
    </source>
</evidence>
<dbReference type="SUPFAM" id="SSF53098">
    <property type="entry name" value="Ribonuclease H-like"/>
    <property type="match status" value="1"/>
</dbReference>
<protein>
    <submittedName>
        <fullName evidence="2">Uncharacterized protein K02A2.6</fullName>
    </submittedName>
</protein>
<feature type="region of interest" description="Disordered" evidence="1">
    <location>
        <begin position="656"/>
        <end position="709"/>
    </location>
</feature>
<proteinExistence type="predicted"/>
<dbReference type="InterPro" id="IPR036397">
    <property type="entry name" value="RNaseH_sf"/>
</dbReference>
<reference evidence="2" key="1">
    <citation type="submission" date="2021-05" db="EMBL/GenBank/DDBJ databases">
        <authorList>
            <person name="Alioto T."/>
            <person name="Alioto T."/>
            <person name="Gomez Garrido J."/>
        </authorList>
    </citation>
    <scope>NUCLEOTIDE SEQUENCE</scope>
</reference>
<dbReference type="InterPro" id="IPR012337">
    <property type="entry name" value="RNaseH-like_sf"/>
</dbReference>
<evidence type="ECO:0000256" key="1">
    <source>
        <dbReference type="SAM" id="MobiDB-lite"/>
    </source>
</evidence>
<name>A0A8D8BYT1_CULPI</name>
<dbReference type="PANTHER" id="PTHR37984:SF5">
    <property type="entry name" value="PROTEIN NYNRIN-LIKE"/>
    <property type="match status" value="1"/>
</dbReference>
<dbReference type="GO" id="GO:0003676">
    <property type="term" value="F:nucleic acid binding"/>
    <property type="evidence" value="ECO:0007669"/>
    <property type="project" value="InterPro"/>
</dbReference>
<dbReference type="AlphaFoldDB" id="A0A8D8BYT1"/>
<feature type="compositionally biased region" description="Pro residues" evidence="1">
    <location>
        <begin position="656"/>
        <end position="667"/>
    </location>
</feature>
<dbReference type="Gene3D" id="3.30.420.10">
    <property type="entry name" value="Ribonuclease H-like superfamily/Ribonuclease H"/>
    <property type="match status" value="1"/>
</dbReference>
<dbReference type="PANTHER" id="PTHR37984">
    <property type="entry name" value="PROTEIN CBG26694"/>
    <property type="match status" value="1"/>
</dbReference>
<feature type="region of interest" description="Disordered" evidence="1">
    <location>
        <begin position="609"/>
        <end position="631"/>
    </location>
</feature>
<accession>A0A8D8BYT1</accession>